<organism evidence="21 22">
    <name type="scientific">Portibacter lacus</name>
    <dbReference type="NCBI Taxonomy" id="1099794"/>
    <lineage>
        <taxon>Bacteria</taxon>
        <taxon>Pseudomonadati</taxon>
        <taxon>Bacteroidota</taxon>
        <taxon>Saprospiria</taxon>
        <taxon>Saprospirales</taxon>
        <taxon>Haliscomenobacteraceae</taxon>
        <taxon>Portibacter</taxon>
    </lineage>
</organism>
<comment type="function">
    <text evidence="2 19">Cell wall formation.</text>
</comment>
<sequence>MNRYEHISLSAYNTFMINAKCETLYKVHSVEELKSILSAEKAPFFILGGGSNLLISKDQDITFLKNEISGREITQEDDEMIHLTVGGGENWHELVLWAVENGYGGLENLSLIPGTVGASPIQNIGAYGVELDQVFHSLNAVRLSDGKQFTFHKDDCAFGYRDSVFKKKYKGQFFITHVTYRLTKKNHQINISYAPLAARFEKKPTIKQVSDAVIEIRQSKLPDPKVLGNSGSFFKNPIVKQVFHDQLKQEFPDMPAYVMKEGYMKIPAGWLIEQAGWKGKRVGDAGVYKNQALVLVNHGTASGPEIWALAQQIISDVAEKFGITLSPEVNII</sequence>
<dbReference type="GO" id="GO:0005829">
    <property type="term" value="C:cytosol"/>
    <property type="evidence" value="ECO:0007669"/>
    <property type="project" value="TreeGrafter"/>
</dbReference>
<evidence type="ECO:0000256" key="17">
    <source>
        <dbReference type="ARBA" id="ARBA00031026"/>
    </source>
</evidence>
<feature type="domain" description="FAD-binding PCMH-type" evidence="20">
    <location>
        <begin position="17"/>
        <end position="185"/>
    </location>
</feature>
<accession>A0AA37SR51</accession>
<keyword evidence="22" id="KW-1185">Reference proteome</keyword>
<dbReference type="EMBL" id="BSOH01000020">
    <property type="protein sequence ID" value="GLR18367.1"/>
    <property type="molecule type" value="Genomic_DNA"/>
</dbReference>
<evidence type="ECO:0000256" key="6">
    <source>
        <dbReference type="ARBA" id="ARBA00015188"/>
    </source>
</evidence>
<dbReference type="GO" id="GO:0071555">
    <property type="term" value="P:cell wall organization"/>
    <property type="evidence" value="ECO:0007669"/>
    <property type="project" value="UniProtKB-KW"/>
</dbReference>
<dbReference type="GO" id="GO:0071949">
    <property type="term" value="F:FAD binding"/>
    <property type="evidence" value="ECO:0007669"/>
    <property type="project" value="InterPro"/>
</dbReference>
<dbReference type="InterPro" id="IPR016166">
    <property type="entry name" value="FAD-bd_PCMH"/>
</dbReference>
<evidence type="ECO:0000256" key="1">
    <source>
        <dbReference type="ARBA" id="ARBA00001974"/>
    </source>
</evidence>
<reference evidence="21" key="1">
    <citation type="journal article" date="2014" name="Int. J. Syst. Evol. Microbiol.">
        <title>Complete genome sequence of Corynebacterium casei LMG S-19264T (=DSM 44701T), isolated from a smear-ripened cheese.</title>
        <authorList>
            <consortium name="US DOE Joint Genome Institute (JGI-PGF)"/>
            <person name="Walter F."/>
            <person name="Albersmeier A."/>
            <person name="Kalinowski J."/>
            <person name="Ruckert C."/>
        </authorList>
    </citation>
    <scope>NUCLEOTIDE SEQUENCE</scope>
    <source>
        <strain evidence="21">NBRC 108769</strain>
    </source>
</reference>
<keyword evidence="9 19" id="KW-0285">Flavoprotein</keyword>
<keyword evidence="15 19" id="KW-0131">Cell cycle</keyword>
<feature type="active site" evidence="19">
    <location>
        <position position="161"/>
    </location>
</feature>
<dbReference type="InterPro" id="IPR003170">
    <property type="entry name" value="MurB"/>
</dbReference>
<evidence type="ECO:0000256" key="19">
    <source>
        <dbReference type="HAMAP-Rule" id="MF_00037"/>
    </source>
</evidence>
<dbReference type="Gene3D" id="3.30.465.10">
    <property type="match status" value="1"/>
</dbReference>
<reference evidence="21" key="2">
    <citation type="submission" date="2023-01" db="EMBL/GenBank/DDBJ databases">
        <title>Draft genome sequence of Portibacter lacus strain NBRC 108769.</title>
        <authorList>
            <person name="Sun Q."/>
            <person name="Mori K."/>
        </authorList>
    </citation>
    <scope>NUCLEOTIDE SEQUENCE</scope>
    <source>
        <strain evidence="21">NBRC 108769</strain>
    </source>
</reference>
<dbReference type="NCBIfam" id="NF000755">
    <property type="entry name" value="PRK00046.1"/>
    <property type="match status" value="1"/>
</dbReference>
<keyword evidence="11 19" id="KW-0521">NADP</keyword>
<gene>
    <name evidence="19 21" type="primary">murB</name>
    <name evidence="21" type="ORF">GCM10007940_29830</name>
</gene>
<proteinExistence type="inferred from homology"/>
<name>A0AA37SR51_9BACT</name>
<dbReference type="GO" id="GO:0008762">
    <property type="term" value="F:UDP-N-acetylmuramate dehydrogenase activity"/>
    <property type="evidence" value="ECO:0007669"/>
    <property type="project" value="UniProtKB-UniRule"/>
</dbReference>
<comment type="similarity">
    <text evidence="19">Belongs to the MurB family.</text>
</comment>
<evidence type="ECO:0000313" key="21">
    <source>
        <dbReference type="EMBL" id="GLR18367.1"/>
    </source>
</evidence>
<keyword evidence="12 19" id="KW-0133">Cell shape</keyword>
<evidence type="ECO:0000313" key="22">
    <source>
        <dbReference type="Proteomes" id="UP001156666"/>
    </source>
</evidence>
<comment type="catalytic activity">
    <reaction evidence="18 19">
        <text>UDP-N-acetyl-alpha-D-muramate + NADP(+) = UDP-N-acetyl-3-O-(1-carboxyvinyl)-alpha-D-glucosamine + NADPH + H(+)</text>
        <dbReference type="Rhea" id="RHEA:12248"/>
        <dbReference type="ChEBI" id="CHEBI:15378"/>
        <dbReference type="ChEBI" id="CHEBI:57783"/>
        <dbReference type="ChEBI" id="CHEBI:58349"/>
        <dbReference type="ChEBI" id="CHEBI:68483"/>
        <dbReference type="ChEBI" id="CHEBI:70757"/>
        <dbReference type="EC" id="1.3.1.98"/>
    </reaction>
</comment>
<dbReference type="Gene3D" id="3.30.43.10">
    <property type="entry name" value="Uridine Diphospho-n-acetylenolpyruvylglucosamine Reductase, domain 2"/>
    <property type="match status" value="1"/>
</dbReference>
<evidence type="ECO:0000256" key="7">
    <source>
        <dbReference type="ARBA" id="ARBA00022490"/>
    </source>
</evidence>
<dbReference type="Pfam" id="PF02873">
    <property type="entry name" value="MurB_C"/>
    <property type="match status" value="1"/>
</dbReference>
<dbReference type="InterPro" id="IPR036318">
    <property type="entry name" value="FAD-bd_PCMH-like_sf"/>
</dbReference>
<dbReference type="InterPro" id="IPR011601">
    <property type="entry name" value="MurB_C"/>
</dbReference>
<feature type="active site" evidence="19">
    <location>
        <position position="328"/>
    </location>
</feature>
<evidence type="ECO:0000256" key="8">
    <source>
        <dbReference type="ARBA" id="ARBA00022618"/>
    </source>
</evidence>
<dbReference type="NCBIfam" id="TIGR00179">
    <property type="entry name" value="murB"/>
    <property type="match status" value="1"/>
</dbReference>
<dbReference type="EC" id="1.3.1.98" evidence="5 19"/>
<evidence type="ECO:0000259" key="20">
    <source>
        <dbReference type="PROSITE" id="PS51387"/>
    </source>
</evidence>
<comment type="pathway">
    <text evidence="4 19">Cell wall biogenesis; peptidoglycan biosynthesis.</text>
</comment>
<evidence type="ECO:0000256" key="13">
    <source>
        <dbReference type="ARBA" id="ARBA00022984"/>
    </source>
</evidence>
<evidence type="ECO:0000256" key="9">
    <source>
        <dbReference type="ARBA" id="ARBA00022630"/>
    </source>
</evidence>
<keyword evidence="14 19" id="KW-0560">Oxidoreductase</keyword>
<dbReference type="InterPro" id="IPR016167">
    <property type="entry name" value="FAD-bd_PCMH_sub1"/>
</dbReference>
<dbReference type="AlphaFoldDB" id="A0AA37SR51"/>
<dbReference type="PANTHER" id="PTHR21071:SF4">
    <property type="entry name" value="UDP-N-ACETYLENOLPYRUVOYLGLUCOSAMINE REDUCTASE"/>
    <property type="match status" value="1"/>
</dbReference>
<evidence type="ECO:0000256" key="18">
    <source>
        <dbReference type="ARBA" id="ARBA00048914"/>
    </source>
</evidence>
<dbReference type="PROSITE" id="PS51387">
    <property type="entry name" value="FAD_PCMH"/>
    <property type="match status" value="1"/>
</dbReference>
<feature type="active site" description="Proton donor" evidence="19">
    <location>
        <position position="232"/>
    </location>
</feature>
<dbReference type="SUPFAM" id="SSF56194">
    <property type="entry name" value="Uridine diphospho-N-Acetylenolpyruvylglucosamine reductase, MurB, C-terminal domain"/>
    <property type="match status" value="1"/>
</dbReference>
<evidence type="ECO:0000256" key="16">
    <source>
        <dbReference type="ARBA" id="ARBA00023316"/>
    </source>
</evidence>
<evidence type="ECO:0000256" key="2">
    <source>
        <dbReference type="ARBA" id="ARBA00003921"/>
    </source>
</evidence>
<protein>
    <recommendedName>
        <fullName evidence="6 19">UDP-N-acetylenolpyruvoylglucosamine reductase</fullName>
        <ecNumber evidence="5 19">1.3.1.98</ecNumber>
    </recommendedName>
    <alternativeName>
        <fullName evidence="17 19">UDP-N-acetylmuramate dehydrogenase</fullName>
    </alternativeName>
</protein>
<dbReference type="RefSeq" id="WP_235293732.1">
    <property type="nucleotide sequence ID" value="NZ_BSOH01000020.1"/>
</dbReference>
<evidence type="ECO:0000256" key="5">
    <source>
        <dbReference type="ARBA" id="ARBA00012518"/>
    </source>
</evidence>
<dbReference type="GO" id="GO:0008360">
    <property type="term" value="P:regulation of cell shape"/>
    <property type="evidence" value="ECO:0007669"/>
    <property type="project" value="UniProtKB-KW"/>
</dbReference>
<comment type="caution">
    <text evidence="21">The sequence shown here is derived from an EMBL/GenBank/DDBJ whole genome shotgun (WGS) entry which is preliminary data.</text>
</comment>
<dbReference type="SUPFAM" id="SSF56176">
    <property type="entry name" value="FAD-binding/transporter-associated domain-like"/>
    <property type="match status" value="1"/>
</dbReference>
<keyword evidence="8 19" id="KW-0132">Cell division</keyword>
<evidence type="ECO:0000256" key="11">
    <source>
        <dbReference type="ARBA" id="ARBA00022857"/>
    </source>
</evidence>
<evidence type="ECO:0000256" key="15">
    <source>
        <dbReference type="ARBA" id="ARBA00023306"/>
    </source>
</evidence>
<evidence type="ECO:0000256" key="10">
    <source>
        <dbReference type="ARBA" id="ARBA00022827"/>
    </source>
</evidence>
<dbReference type="InterPro" id="IPR006094">
    <property type="entry name" value="Oxid_FAD_bind_N"/>
</dbReference>
<dbReference type="PANTHER" id="PTHR21071">
    <property type="entry name" value="UDP-N-ACETYLENOLPYRUVOYLGLUCOSAMINE REDUCTASE"/>
    <property type="match status" value="1"/>
</dbReference>
<keyword evidence="16 19" id="KW-0961">Cell wall biogenesis/degradation</keyword>
<evidence type="ECO:0000256" key="4">
    <source>
        <dbReference type="ARBA" id="ARBA00004752"/>
    </source>
</evidence>
<evidence type="ECO:0000256" key="14">
    <source>
        <dbReference type="ARBA" id="ARBA00023002"/>
    </source>
</evidence>
<keyword evidence="7 19" id="KW-0963">Cytoplasm</keyword>
<comment type="cofactor">
    <cofactor evidence="1 19">
        <name>FAD</name>
        <dbReference type="ChEBI" id="CHEBI:57692"/>
    </cofactor>
</comment>
<dbReference type="GO" id="GO:0051301">
    <property type="term" value="P:cell division"/>
    <property type="evidence" value="ECO:0007669"/>
    <property type="project" value="UniProtKB-KW"/>
</dbReference>
<dbReference type="InterPro" id="IPR016169">
    <property type="entry name" value="FAD-bd_PCMH_sub2"/>
</dbReference>
<evidence type="ECO:0000256" key="12">
    <source>
        <dbReference type="ARBA" id="ARBA00022960"/>
    </source>
</evidence>
<comment type="subcellular location">
    <subcellularLocation>
        <location evidence="3 19">Cytoplasm</location>
    </subcellularLocation>
</comment>
<dbReference type="InterPro" id="IPR036635">
    <property type="entry name" value="MurB_C_sf"/>
</dbReference>
<dbReference type="Proteomes" id="UP001156666">
    <property type="component" value="Unassembled WGS sequence"/>
</dbReference>
<dbReference type="HAMAP" id="MF_00037">
    <property type="entry name" value="MurB"/>
    <property type="match status" value="1"/>
</dbReference>
<dbReference type="Pfam" id="PF01565">
    <property type="entry name" value="FAD_binding_4"/>
    <property type="match status" value="1"/>
</dbReference>
<dbReference type="GO" id="GO:0009252">
    <property type="term" value="P:peptidoglycan biosynthetic process"/>
    <property type="evidence" value="ECO:0007669"/>
    <property type="project" value="UniProtKB-UniRule"/>
</dbReference>
<dbReference type="Gene3D" id="3.90.78.10">
    <property type="entry name" value="UDP-N-acetylenolpyruvoylglucosamine reductase, C-terminal domain"/>
    <property type="match status" value="1"/>
</dbReference>
<evidence type="ECO:0000256" key="3">
    <source>
        <dbReference type="ARBA" id="ARBA00004496"/>
    </source>
</evidence>
<keyword evidence="13 19" id="KW-0573">Peptidoglycan synthesis</keyword>
<keyword evidence="10 19" id="KW-0274">FAD</keyword>